<dbReference type="PRINTS" id="PR00038">
    <property type="entry name" value="HTHLUXR"/>
</dbReference>
<dbReference type="InterPro" id="IPR036388">
    <property type="entry name" value="WH-like_DNA-bd_sf"/>
</dbReference>
<dbReference type="PANTHER" id="PTHR43214">
    <property type="entry name" value="TWO-COMPONENT RESPONSE REGULATOR"/>
    <property type="match status" value="1"/>
</dbReference>
<dbReference type="InterPro" id="IPR039420">
    <property type="entry name" value="WalR-like"/>
</dbReference>
<dbReference type="PROSITE" id="PS50110">
    <property type="entry name" value="RESPONSE_REGULATORY"/>
    <property type="match status" value="1"/>
</dbReference>
<dbReference type="PANTHER" id="PTHR43214:SF42">
    <property type="entry name" value="TRANSCRIPTIONAL REGULATORY PROTEIN DESR"/>
    <property type="match status" value="1"/>
</dbReference>
<dbReference type="InterPro" id="IPR000792">
    <property type="entry name" value="Tscrpt_reg_LuxR_C"/>
</dbReference>
<accession>A0A1U9KT03</accession>
<dbReference type="Proteomes" id="UP000188604">
    <property type="component" value="Chromosome"/>
</dbReference>
<name>A0A1U9KT03_9PROT</name>
<proteinExistence type="predicted"/>
<dbReference type="PROSITE" id="PS50043">
    <property type="entry name" value="HTH_LUXR_2"/>
    <property type="match status" value="1"/>
</dbReference>
<dbReference type="AlphaFoldDB" id="A0A1U9KT03"/>
<dbReference type="Pfam" id="PF00196">
    <property type="entry name" value="GerE"/>
    <property type="match status" value="1"/>
</dbReference>
<dbReference type="Gene3D" id="3.40.50.2300">
    <property type="match status" value="1"/>
</dbReference>
<dbReference type="SMART" id="SM00421">
    <property type="entry name" value="HTH_LUXR"/>
    <property type="match status" value="1"/>
</dbReference>
<keyword evidence="2" id="KW-1185">Reference proteome</keyword>
<dbReference type="GO" id="GO:0006355">
    <property type="term" value="P:regulation of DNA-templated transcription"/>
    <property type="evidence" value="ECO:0007669"/>
    <property type="project" value="InterPro"/>
</dbReference>
<evidence type="ECO:0000313" key="2">
    <source>
        <dbReference type="Proteomes" id="UP000188604"/>
    </source>
</evidence>
<dbReference type="OrthoDB" id="9814495at2"/>
<organism evidence="1 2">
    <name type="scientific">Neoasaia chiangmaiensis</name>
    <dbReference type="NCBI Taxonomy" id="320497"/>
    <lineage>
        <taxon>Bacteria</taxon>
        <taxon>Pseudomonadati</taxon>
        <taxon>Pseudomonadota</taxon>
        <taxon>Alphaproteobacteria</taxon>
        <taxon>Acetobacterales</taxon>
        <taxon>Acetobacteraceae</taxon>
        <taxon>Neoasaia</taxon>
    </lineage>
</organism>
<dbReference type="STRING" id="320497.A0U93_14850"/>
<reference evidence="1 2" key="1">
    <citation type="submission" date="2016-03" db="EMBL/GenBank/DDBJ databases">
        <title>Acetic acid bacteria sequencing.</title>
        <authorList>
            <person name="Brandt J."/>
            <person name="Jakob F."/>
            <person name="Vogel R.F."/>
        </authorList>
    </citation>
    <scope>NUCLEOTIDE SEQUENCE [LARGE SCALE GENOMIC DNA]</scope>
    <source>
        <strain evidence="1 2">NBRC 101099</strain>
    </source>
</reference>
<dbReference type="SUPFAM" id="SSF52172">
    <property type="entry name" value="CheY-like"/>
    <property type="match status" value="1"/>
</dbReference>
<dbReference type="InterPro" id="IPR016032">
    <property type="entry name" value="Sig_transdc_resp-reg_C-effctor"/>
</dbReference>
<dbReference type="Gene3D" id="1.10.10.10">
    <property type="entry name" value="Winged helix-like DNA-binding domain superfamily/Winged helix DNA-binding domain"/>
    <property type="match status" value="1"/>
</dbReference>
<dbReference type="EMBL" id="CP014691">
    <property type="protein sequence ID" value="AQS88984.1"/>
    <property type="molecule type" value="Genomic_DNA"/>
</dbReference>
<keyword evidence="1" id="KW-0238">DNA-binding</keyword>
<dbReference type="GO" id="GO:0003677">
    <property type="term" value="F:DNA binding"/>
    <property type="evidence" value="ECO:0007669"/>
    <property type="project" value="UniProtKB-KW"/>
</dbReference>
<dbReference type="GO" id="GO:0000160">
    <property type="term" value="P:phosphorelay signal transduction system"/>
    <property type="evidence" value="ECO:0007669"/>
    <property type="project" value="InterPro"/>
</dbReference>
<sequence>MTERKIRLVIVEDQAMLREAIVTLLSLEGDLQVVGHAPDGQAAYAMITEHQPDIVVTDIEMPQMSGIDLAEKLRREKARTQVMIVTTFSRAGYLKRALDAGVRGYLLKDSPITQLADAIRKVAAGGRAVAKELADAVWDAAPDPLNDRDRAILRMAEAGRSNQEIAEALSLSPGTIRNYFSETVQKLGARNRMDAGRIARRNGWL</sequence>
<dbReference type="KEGG" id="nch:A0U93_14850"/>
<dbReference type="SMART" id="SM00448">
    <property type="entry name" value="REC"/>
    <property type="match status" value="1"/>
</dbReference>
<dbReference type="InterPro" id="IPR001789">
    <property type="entry name" value="Sig_transdc_resp-reg_receiver"/>
</dbReference>
<evidence type="ECO:0000313" key="1">
    <source>
        <dbReference type="EMBL" id="AQS88984.1"/>
    </source>
</evidence>
<dbReference type="RefSeq" id="WP_077808043.1">
    <property type="nucleotide sequence ID" value="NZ_BJXS01000001.1"/>
</dbReference>
<dbReference type="InterPro" id="IPR011006">
    <property type="entry name" value="CheY-like_superfamily"/>
</dbReference>
<gene>
    <name evidence="1" type="ORF">A0U93_14850</name>
</gene>
<dbReference type="CDD" id="cd06170">
    <property type="entry name" value="LuxR_C_like"/>
    <property type="match status" value="1"/>
</dbReference>
<dbReference type="SUPFAM" id="SSF46894">
    <property type="entry name" value="C-terminal effector domain of the bipartite response regulators"/>
    <property type="match status" value="1"/>
</dbReference>
<protein>
    <submittedName>
        <fullName evidence="1">DNA-binding response regulator</fullName>
    </submittedName>
</protein>
<dbReference type="CDD" id="cd19930">
    <property type="entry name" value="REC_DesR-like"/>
    <property type="match status" value="1"/>
</dbReference>
<dbReference type="Pfam" id="PF00072">
    <property type="entry name" value="Response_reg"/>
    <property type="match status" value="1"/>
</dbReference>